<keyword evidence="3" id="KW-1185">Reference proteome</keyword>
<proteinExistence type="predicted"/>
<feature type="compositionally biased region" description="Low complexity" evidence="1">
    <location>
        <begin position="297"/>
        <end position="315"/>
    </location>
</feature>
<evidence type="ECO:0000313" key="2">
    <source>
        <dbReference type="EMBL" id="GAA5798479.1"/>
    </source>
</evidence>
<dbReference type="Proteomes" id="UP001476247">
    <property type="component" value="Unassembled WGS sequence"/>
</dbReference>
<reference evidence="2 3" key="1">
    <citation type="submission" date="2024-04" db="EMBL/GenBank/DDBJ databases">
        <title>genome sequences of Mucor flavus KT1a and Helicostylum pulchrum KT1b strains isolation_sourced from the surface of a dry-aged beef.</title>
        <authorList>
            <person name="Toyotome T."/>
            <person name="Hosono M."/>
            <person name="Torimaru M."/>
            <person name="Fukuda K."/>
            <person name="Mikami N."/>
        </authorList>
    </citation>
    <scope>NUCLEOTIDE SEQUENCE [LARGE SCALE GENOMIC DNA]</scope>
    <source>
        <strain evidence="2 3">KT1b</strain>
    </source>
</reference>
<dbReference type="PANTHER" id="PTHR20916:SF18">
    <property type="entry name" value="IPT_TIG DOMAIN-CONTAINING PROTEIN"/>
    <property type="match status" value="1"/>
</dbReference>
<protein>
    <submittedName>
        <fullName evidence="2">Uncharacterized protein</fullName>
    </submittedName>
</protein>
<sequence>MIEEPGMIAYDYVRIRGRFIFPGEGEDGRFEAYLDRLQQWIHRNGFHPLSCLIDNETILFFQQQPTESLSRKILVELFSVDRDTRLKELLRCLSYDLNDANAAQLAASIVILMSTYFGIRAVDDGQDFFNDVPLLMYQSLCSSRNLFLCDFMLHYLTTPASAGEIISKYDLNKLLRIDASAVDTSIANLLNQTFMKPIETKRFGFPKLFDRRNYISLGFLERHAENVLRDIRLFQTILTNLPERNDENDGNNGNNNGDDNDDDNNNDDNNNDDNNNDDNNNDDNNNDDNNNDDNNNDDNNNGDNNNGGNNNGDNNNGDDDNGESYDDVEKRRDTLRKARIYLGMSPVTFLQVAYILYRCMKYLLGAPIRFLQKVYAVYRWTKRNILGAPMTVYRWMKLNILDEEPTAIPRVADTDEEVEGRWEYLGFDRQNREGFAHFFVDLPQSSLFEVHELRTKMVLINGAFARLTSLVNVFVFNRLLLPGMTPRRRAIIEEVRIAYTEMKDQYVNYQTAFEDFEVGYSILSTINIVRCFRENIKESLSQINSTRPAALDLSVFDDLFTPLCEGSQMVANLTSTWNTYVEYSRSFNKVQRTYQNHFDSIEQDFCLNINNFNILYERFVTFQ</sequence>
<accession>A0ABP9XUL6</accession>
<comment type="caution">
    <text evidence="2">The sequence shown here is derived from an EMBL/GenBank/DDBJ whole genome shotgun (WGS) entry which is preliminary data.</text>
</comment>
<dbReference type="EMBL" id="BAABUJ010000010">
    <property type="protein sequence ID" value="GAA5798479.1"/>
    <property type="molecule type" value="Genomic_DNA"/>
</dbReference>
<evidence type="ECO:0000313" key="3">
    <source>
        <dbReference type="Proteomes" id="UP001476247"/>
    </source>
</evidence>
<dbReference type="PANTHER" id="PTHR20916">
    <property type="entry name" value="CYSTEINE AND GLYCINE-RICH PROTEIN 2 BINDING PROTEIN"/>
    <property type="match status" value="1"/>
</dbReference>
<name>A0ABP9XUL6_9FUNG</name>
<feature type="compositionally biased region" description="Acidic residues" evidence="1">
    <location>
        <begin position="258"/>
        <end position="296"/>
    </location>
</feature>
<organism evidence="2 3">
    <name type="scientific">Helicostylum pulchrum</name>
    <dbReference type="NCBI Taxonomy" id="562976"/>
    <lineage>
        <taxon>Eukaryota</taxon>
        <taxon>Fungi</taxon>
        <taxon>Fungi incertae sedis</taxon>
        <taxon>Mucoromycota</taxon>
        <taxon>Mucoromycotina</taxon>
        <taxon>Mucoromycetes</taxon>
        <taxon>Mucorales</taxon>
        <taxon>Mucorineae</taxon>
        <taxon>Mucoraceae</taxon>
        <taxon>Helicostylum</taxon>
    </lineage>
</organism>
<evidence type="ECO:0000256" key="1">
    <source>
        <dbReference type="SAM" id="MobiDB-lite"/>
    </source>
</evidence>
<feature type="region of interest" description="Disordered" evidence="1">
    <location>
        <begin position="242"/>
        <end position="328"/>
    </location>
</feature>
<feature type="compositionally biased region" description="Acidic residues" evidence="1">
    <location>
        <begin position="316"/>
        <end position="326"/>
    </location>
</feature>
<gene>
    <name evidence="2" type="ORF">HPULCUR_003883</name>
</gene>